<reference evidence="1" key="1">
    <citation type="journal article" date="2021" name="Microb. Physiol.">
        <title>Proteogenomic Insights into the Physiology of Marine, Sulfate-Reducing, Filamentous Desulfonema limicola and Desulfonema magnum.</title>
        <authorList>
            <person name="Schnaars V."/>
            <person name="Wohlbrand L."/>
            <person name="Scheve S."/>
            <person name="Hinrichs C."/>
            <person name="Reinhardt R."/>
            <person name="Rabus R."/>
        </authorList>
    </citation>
    <scope>NUCLEOTIDE SEQUENCE</scope>
    <source>
        <strain evidence="1">4be13</strain>
    </source>
</reference>
<evidence type="ECO:0000313" key="2">
    <source>
        <dbReference type="Proteomes" id="UP000663722"/>
    </source>
</evidence>
<dbReference type="EMBL" id="CP061800">
    <property type="protein sequence ID" value="QTA93766.1"/>
    <property type="molecule type" value="Genomic_DNA"/>
</dbReference>
<dbReference type="AntiFam" id="ANF00008">
    <property type="entry name" value="Translation of CRISPR region"/>
</dbReference>
<name>A0A975BXW5_9BACT</name>
<sequence>MTRFFFRMTPFQSTPPVRGATHSEFSSIHSIISFNPRPPCGERQSRIAKP</sequence>
<evidence type="ECO:0000313" key="1">
    <source>
        <dbReference type="EMBL" id="QTA93766.1"/>
    </source>
</evidence>
<proteinExistence type="predicted"/>
<gene>
    <name evidence="1" type="ORF">dnm_098740</name>
</gene>
<keyword evidence="2" id="KW-1185">Reference proteome</keyword>
<dbReference type="Proteomes" id="UP000663722">
    <property type="component" value="Chromosome"/>
</dbReference>
<dbReference type="KEGG" id="dmm:dnm_098740"/>
<dbReference type="AlphaFoldDB" id="A0A975BXW5"/>
<protein>
    <submittedName>
        <fullName evidence="1">Uncharacterized protein</fullName>
    </submittedName>
</protein>
<organism evidence="1 2">
    <name type="scientific">Desulfonema magnum</name>
    <dbReference type="NCBI Taxonomy" id="45655"/>
    <lineage>
        <taxon>Bacteria</taxon>
        <taxon>Pseudomonadati</taxon>
        <taxon>Thermodesulfobacteriota</taxon>
        <taxon>Desulfobacteria</taxon>
        <taxon>Desulfobacterales</taxon>
        <taxon>Desulfococcaceae</taxon>
        <taxon>Desulfonema</taxon>
    </lineage>
</organism>
<accession>A0A975BXW5</accession>